<keyword evidence="3" id="KW-1185">Reference proteome</keyword>
<sequence>MPANPAIPQDIQTALAAFDAEQTRRSRLRGAAVAAAAARPMPTHVMLMGRAFTIDSLKELVRSNKDKDDEISTLQQQLAQANAEKEQLVQNDKKKARKLKEPKAEIKKLRGEDSDHGSATDDLVAAEVAEMPAPTIEYRMAVVEGQVAEIFAGIERLQDQQRPPAPATAGIFSFWKRRFPPLPARLRPTE</sequence>
<dbReference type="EMBL" id="JAPDMQ010001577">
    <property type="protein sequence ID" value="KAK0517841.1"/>
    <property type="molecule type" value="Genomic_DNA"/>
</dbReference>
<evidence type="ECO:0000313" key="3">
    <source>
        <dbReference type="Proteomes" id="UP001176521"/>
    </source>
</evidence>
<evidence type="ECO:0000256" key="1">
    <source>
        <dbReference type="SAM" id="MobiDB-lite"/>
    </source>
</evidence>
<comment type="caution">
    <text evidence="2">The sequence shown here is derived from an EMBL/GenBank/DDBJ whole genome shotgun (WGS) entry which is preliminary data.</text>
</comment>
<feature type="non-terminal residue" evidence="2">
    <location>
        <position position="190"/>
    </location>
</feature>
<protein>
    <submittedName>
        <fullName evidence="2">Uncharacterized protein</fullName>
    </submittedName>
</protein>
<feature type="region of interest" description="Disordered" evidence="1">
    <location>
        <begin position="83"/>
        <end position="118"/>
    </location>
</feature>
<organism evidence="2 3">
    <name type="scientific">Tilletia horrida</name>
    <dbReference type="NCBI Taxonomy" id="155126"/>
    <lineage>
        <taxon>Eukaryota</taxon>
        <taxon>Fungi</taxon>
        <taxon>Dikarya</taxon>
        <taxon>Basidiomycota</taxon>
        <taxon>Ustilaginomycotina</taxon>
        <taxon>Exobasidiomycetes</taxon>
        <taxon>Tilletiales</taxon>
        <taxon>Tilletiaceae</taxon>
        <taxon>Tilletia</taxon>
    </lineage>
</organism>
<gene>
    <name evidence="2" type="ORF">OC842_007981</name>
</gene>
<dbReference type="AlphaFoldDB" id="A0AAN6G2U7"/>
<accession>A0AAN6G2U7</accession>
<name>A0AAN6G2U7_9BASI</name>
<reference evidence="2" key="1">
    <citation type="journal article" date="2023" name="PhytoFront">
        <title>Draft Genome Resources of Seven Strains of Tilletia horrida, Causal Agent of Kernel Smut of Rice.</title>
        <authorList>
            <person name="Khanal S."/>
            <person name="Antony Babu S."/>
            <person name="Zhou X.G."/>
        </authorList>
    </citation>
    <scope>NUCLEOTIDE SEQUENCE</scope>
    <source>
        <strain evidence="2">TX3</strain>
    </source>
</reference>
<proteinExistence type="predicted"/>
<dbReference type="Proteomes" id="UP001176521">
    <property type="component" value="Unassembled WGS sequence"/>
</dbReference>
<evidence type="ECO:0000313" key="2">
    <source>
        <dbReference type="EMBL" id="KAK0517841.1"/>
    </source>
</evidence>